<reference evidence="4 5" key="1">
    <citation type="submission" date="2024-03" db="EMBL/GenBank/DDBJ databases">
        <title>The genome assembly and annotation of the cricket Gryllus longicercus Weissman &amp; Gray.</title>
        <authorList>
            <person name="Szrajer S."/>
            <person name="Gray D."/>
            <person name="Ylla G."/>
        </authorList>
    </citation>
    <scope>NUCLEOTIDE SEQUENCE [LARGE SCALE GENOMIC DNA]</scope>
    <source>
        <strain evidence="4">DAG 2021-001</strain>
        <tissue evidence="4">Whole body minus gut</tissue>
    </source>
</reference>
<comment type="caution">
    <text evidence="4">The sequence shown here is derived from an EMBL/GenBank/DDBJ whole genome shotgun (WGS) entry which is preliminary data.</text>
</comment>
<dbReference type="Gene3D" id="2.60.40.640">
    <property type="match status" value="2"/>
</dbReference>
<accession>A0AAN9W166</accession>
<dbReference type="SMART" id="SM01017">
    <property type="entry name" value="Arrestin_C"/>
    <property type="match status" value="1"/>
</dbReference>
<dbReference type="GO" id="GO:0005737">
    <property type="term" value="C:cytoplasm"/>
    <property type="evidence" value="ECO:0007669"/>
    <property type="project" value="TreeGrafter"/>
</dbReference>
<dbReference type="InterPro" id="IPR050357">
    <property type="entry name" value="Arrestin_domain-protein"/>
</dbReference>
<dbReference type="Proteomes" id="UP001378592">
    <property type="component" value="Unassembled WGS sequence"/>
</dbReference>
<dbReference type="InterPro" id="IPR011021">
    <property type="entry name" value="Arrestin-like_N"/>
</dbReference>
<evidence type="ECO:0000313" key="4">
    <source>
        <dbReference type="EMBL" id="KAK7868029.1"/>
    </source>
</evidence>
<evidence type="ECO:0000256" key="2">
    <source>
        <dbReference type="ARBA" id="ARBA00022606"/>
    </source>
</evidence>
<dbReference type="InterPro" id="IPR014756">
    <property type="entry name" value="Ig_E-set"/>
</dbReference>
<protein>
    <recommendedName>
        <fullName evidence="3">Arrestin C-terminal-like domain-containing protein</fullName>
    </recommendedName>
</protein>
<dbReference type="InterPro" id="IPR011022">
    <property type="entry name" value="Arrestin_C-like"/>
</dbReference>
<dbReference type="PANTHER" id="PTHR11188:SF176">
    <property type="entry name" value="ARRESTIN DOMAIN-CONTAINING PROTEIN 1"/>
    <property type="match status" value="1"/>
</dbReference>
<gene>
    <name evidence="4" type="ORF">R5R35_010200</name>
</gene>
<dbReference type="SUPFAM" id="SSF81296">
    <property type="entry name" value="E set domains"/>
    <property type="match status" value="2"/>
</dbReference>
<proteinExistence type="inferred from homology"/>
<keyword evidence="5" id="KW-1185">Reference proteome</keyword>
<sequence length="363" mass="40822">MKSITMKISLLSEFDTYCPGDVVKGSVNLSISHEVIISRVSVKLIGVAVINYKGKDPPDQELALLKKETYVEDEKYLYSSQDGNLQDLFTEAGNHELPFTFVLPDSIPSSFESKECYIRYTISSSLEGAKLPLLSEKVIISVNAPLDLNNIPKSQYPSTAIIDQKNNTWCWCAKTTLHAGVHTSRRGYVPGEIIILNAEINNLDSKPVVSVRAQLIQIIKYYHKAWPRKTKRMASEITRGYILPNESQYWMGETLIVPALVSSYMKYCNLIDIKYKIYFRIAKAGVPEIIMKLPIIIGNVPLMGCVDVLSDAIDAEERSIATLERATKNHEPCHFGPHDVTESNSENVQDQCLFSPRYITYSS</sequence>
<comment type="similarity">
    <text evidence="1">Belongs to the arrestin family.</text>
</comment>
<evidence type="ECO:0000313" key="5">
    <source>
        <dbReference type="Proteomes" id="UP001378592"/>
    </source>
</evidence>
<dbReference type="EMBL" id="JAZDUA010000102">
    <property type="protein sequence ID" value="KAK7868029.1"/>
    <property type="molecule type" value="Genomic_DNA"/>
</dbReference>
<evidence type="ECO:0000256" key="1">
    <source>
        <dbReference type="ARBA" id="ARBA00005298"/>
    </source>
</evidence>
<dbReference type="Pfam" id="PF00339">
    <property type="entry name" value="Arrestin_N"/>
    <property type="match status" value="1"/>
</dbReference>
<name>A0AAN9W166_9ORTH</name>
<dbReference type="InterPro" id="IPR014752">
    <property type="entry name" value="Arrestin-like_C"/>
</dbReference>
<keyword evidence="2" id="KW-0716">Sensory transduction</keyword>
<evidence type="ECO:0000259" key="3">
    <source>
        <dbReference type="SMART" id="SM01017"/>
    </source>
</evidence>
<dbReference type="AlphaFoldDB" id="A0AAN9W166"/>
<dbReference type="Pfam" id="PF02752">
    <property type="entry name" value="Arrestin_C"/>
    <property type="match status" value="1"/>
</dbReference>
<feature type="domain" description="Arrestin C-terminal-like" evidence="3">
    <location>
        <begin position="173"/>
        <end position="302"/>
    </location>
</feature>
<dbReference type="PANTHER" id="PTHR11188">
    <property type="entry name" value="ARRESTIN DOMAIN CONTAINING PROTEIN"/>
    <property type="match status" value="1"/>
</dbReference>
<dbReference type="GO" id="GO:0015031">
    <property type="term" value="P:protein transport"/>
    <property type="evidence" value="ECO:0007669"/>
    <property type="project" value="TreeGrafter"/>
</dbReference>
<organism evidence="4 5">
    <name type="scientific">Gryllus longicercus</name>
    <dbReference type="NCBI Taxonomy" id="2509291"/>
    <lineage>
        <taxon>Eukaryota</taxon>
        <taxon>Metazoa</taxon>
        <taxon>Ecdysozoa</taxon>
        <taxon>Arthropoda</taxon>
        <taxon>Hexapoda</taxon>
        <taxon>Insecta</taxon>
        <taxon>Pterygota</taxon>
        <taxon>Neoptera</taxon>
        <taxon>Polyneoptera</taxon>
        <taxon>Orthoptera</taxon>
        <taxon>Ensifera</taxon>
        <taxon>Gryllidea</taxon>
        <taxon>Grylloidea</taxon>
        <taxon>Gryllidae</taxon>
        <taxon>Gryllinae</taxon>
        <taxon>Gryllus</taxon>
    </lineage>
</organism>